<organism evidence="2 3">
    <name type="scientific">Trebonia kvetii</name>
    <dbReference type="NCBI Taxonomy" id="2480626"/>
    <lineage>
        <taxon>Bacteria</taxon>
        <taxon>Bacillati</taxon>
        <taxon>Actinomycetota</taxon>
        <taxon>Actinomycetes</taxon>
        <taxon>Streptosporangiales</taxon>
        <taxon>Treboniaceae</taxon>
        <taxon>Trebonia</taxon>
    </lineage>
</organism>
<dbReference type="InterPro" id="IPR004942">
    <property type="entry name" value="Roadblock/LAMTOR2_dom"/>
</dbReference>
<evidence type="ECO:0000259" key="1">
    <source>
        <dbReference type="SMART" id="SM00960"/>
    </source>
</evidence>
<protein>
    <submittedName>
        <fullName evidence="2">Roadblock/LC7 domain-containing protein</fullName>
    </submittedName>
</protein>
<dbReference type="EMBL" id="RPFW01000001">
    <property type="protein sequence ID" value="TVZ07243.1"/>
    <property type="molecule type" value="Genomic_DNA"/>
</dbReference>
<dbReference type="SMART" id="SM00960">
    <property type="entry name" value="Robl_LC7"/>
    <property type="match status" value="1"/>
</dbReference>
<evidence type="ECO:0000313" key="3">
    <source>
        <dbReference type="Proteomes" id="UP000460272"/>
    </source>
</evidence>
<dbReference type="Pfam" id="PF03259">
    <property type="entry name" value="Robl_LC7"/>
    <property type="match status" value="1"/>
</dbReference>
<sequence length="154" mass="16628">MNNQRYGASQLDWLLDDLVTRVPHITRSVFLSQDGLHLGASRGMDQADVEHLAALAAAFQSLARSASHQFGGQARQSIIEMTSGFFIVCAAGQGTCLAVLTTTEADIGQVAYEMAILVQRTGDHLQVNMRTRSALSGTLGTGSHAIERRMVARR</sequence>
<dbReference type="RefSeq" id="WP_145852005.1">
    <property type="nucleotide sequence ID" value="NZ_RPFW01000001.1"/>
</dbReference>
<evidence type="ECO:0000313" key="2">
    <source>
        <dbReference type="EMBL" id="TVZ07243.1"/>
    </source>
</evidence>
<keyword evidence="3" id="KW-1185">Reference proteome</keyword>
<dbReference type="SUPFAM" id="SSF103196">
    <property type="entry name" value="Roadblock/LC7 domain"/>
    <property type="match status" value="1"/>
</dbReference>
<dbReference type="PANTHER" id="PTHR36222:SF1">
    <property type="entry name" value="SERINE PROTEASE INHIBITOR RV3364C"/>
    <property type="match status" value="1"/>
</dbReference>
<name>A0A6P2CCE0_9ACTN</name>
<comment type="caution">
    <text evidence="2">The sequence shown here is derived from an EMBL/GenBank/DDBJ whole genome shotgun (WGS) entry which is preliminary data.</text>
</comment>
<reference evidence="2 3" key="1">
    <citation type="submission" date="2018-11" db="EMBL/GenBank/DDBJ databases">
        <title>Trebonia kvetii gen.nov., sp.nov., a novel acidophilic actinobacterium, and proposal of the new actinobacterial family Treboniaceae fam. nov.</title>
        <authorList>
            <person name="Rapoport D."/>
            <person name="Sagova-Mareckova M."/>
            <person name="Sedlacek I."/>
            <person name="Provaznik J."/>
            <person name="Kralova S."/>
            <person name="Pavlinic D."/>
            <person name="Benes V."/>
            <person name="Kopecky J."/>
        </authorList>
    </citation>
    <scope>NUCLEOTIDE SEQUENCE [LARGE SCALE GENOMIC DNA]</scope>
    <source>
        <strain evidence="2 3">15Tr583</strain>
    </source>
</reference>
<gene>
    <name evidence="2" type="ORF">EAS64_08100</name>
</gene>
<dbReference type="PANTHER" id="PTHR36222">
    <property type="entry name" value="SERINE PROTEASE INHIBITOR RV3364C"/>
    <property type="match status" value="1"/>
</dbReference>
<dbReference type="AlphaFoldDB" id="A0A6P2CCE0"/>
<proteinExistence type="predicted"/>
<dbReference type="InterPro" id="IPR053141">
    <property type="entry name" value="Mycobact_SerProt_Inhib_Rv3364c"/>
</dbReference>
<dbReference type="Gene3D" id="3.30.450.30">
    <property type="entry name" value="Dynein light chain 2a, cytoplasmic"/>
    <property type="match status" value="1"/>
</dbReference>
<dbReference type="OrthoDB" id="5187023at2"/>
<accession>A0A6P2CCE0</accession>
<dbReference type="Proteomes" id="UP000460272">
    <property type="component" value="Unassembled WGS sequence"/>
</dbReference>
<feature type="domain" description="Roadblock/LAMTOR2" evidence="1">
    <location>
        <begin position="12"/>
        <end position="101"/>
    </location>
</feature>